<reference evidence="1" key="1">
    <citation type="journal article" date="2014" name="Front. Microbiol.">
        <title>High frequency of phylogenetically diverse reductive dehalogenase-homologous genes in deep subseafloor sedimentary metagenomes.</title>
        <authorList>
            <person name="Kawai M."/>
            <person name="Futagami T."/>
            <person name="Toyoda A."/>
            <person name="Takaki Y."/>
            <person name="Nishi S."/>
            <person name="Hori S."/>
            <person name="Arai W."/>
            <person name="Tsubouchi T."/>
            <person name="Morono Y."/>
            <person name="Uchiyama I."/>
            <person name="Ito T."/>
            <person name="Fujiyama A."/>
            <person name="Inagaki F."/>
            <person name="Takami H."/>
        </authorList>
    </citation>
    <scope>NUCLEOTIDE SEQUENCE</scope>
    <source>
        <strain evidence="1">Expedition CK06-06</strain>
    </source>
</reference>
<sequence length="41" mass="4742">ELGEAAIENIRGRINKVAVGMPYYENIISRFTEENKRSLME</sequence>
<comment type="caution">
    <text evidence="1">The sequence shown here is derived from an EMBL/GenBank/DDBJ whole genome shotgun (WGS) entry which is preliminary data.</text>
</comment>
<gene>
    <name evidence="1" type="ORF">S01H4_07067</name>
</gene>
<name>X1AFY5_9ZZZZ</name>
<dbReference type="AlphaFoldDB" id="X1AFY5"/>
<evidence type="ECO:0000313" key="1">
    <source>
        <dbReference type="EMBL" id="GAG58956.1"/>
    </source>
</evidence>
<accession>X1AFY5</accession>
<proteinExistence type="predicted"/>
<protein>
    <submittedName>
        <fullName evidence="1">Uncharacterized protein</fullName>
    </submittedName>
</protein>
<dbReference type="EMBL" id="BART01002265">
    <property type="protein sequence ID" value="GAG58956.1"/>
    <property type="molecule type" value="Genomic_DNA"/>
</dbReference>
<organism evidence="1">
    <name type="scientific">marine sediment metagenome</name>
    <dbReference type="NCBI Taxonomy" id="412755"/>
    <lineage>
        <taxon>unclassified sequences</taxon>
        <taxon>metagenomes</taxon>
        <taxon>ecological metagenomes</taxon>
    </lineage>
</organism>
<feature type="non-terminal residue" evidence="1">
    <location>
        <position position="1"/>
    </location>
</feature>